<feature type="domain" description="HMA" evidence="2">
    <location>
        <begin position="43"/>
        <end position="110"/>
    </location>
</feature>
<dbReference type="SUPFAM" id="SSF55008">
    <property type="entry name" value="HMA, heavy metal-associated domain"/>
    <property type="match status" value="1"/>
</dbReference>
<dbReference type="FunFam" id="3.30.70.100:FF:000001">
    <property type="entry name" value="ATPase copper transporting beta"/>
    <property type="match status" value="1"/>
</dbReference>
<evidence type="ECO:0000313" key="4">
    <source>
        <dbReference type="Proteomes" id="UP000248840"/>
    </source>
</evidence>
<dbReference type="CDD" id="cd00371">
    <property type="entry name" value="HMA"/>
    <property type="match status" value="1"/>
</dbReference>
<protein>
    <submittedName>
        <fullName evidence="3">Cu+-exporting ATPase</fullName>
    </submittedName>
</protein>
<gene>
    <name evidence="3" type="ORF">CLV55_10557</name>
</gene>
<reference evidence="3 4" key="1">
    <citation type="submission" date="2018-06" db="EMBL/GenBank/DDBJ databases">
        <title>Genomic Encyclopedia of Archaeal and Bacterial Type Strains, Phase II (KMG-II): from individual species to whole genera.</title>
        <authorList>
            <person name="Goeker M."/>
        </authorList>
    </citation>
    <scope>NUCLEOTIDE SEQUENCE [LARGE SCALE GENOMIC DNA]</scope>
    <source>
        <strain evidence="3 4">DSM 25663</strain>
    </source>
</reference>
<name>A0A328YFW4_9FLAO</name>
<organism evidence="3 4">
    <name type="scientific">Flavobacterium aciduliphilum</name>
    <dbReference type="NCBI Taxonomy" id="1101402"/>
    <lineage>
        <taxon>Bacteria</taxon>
        <taxon>Pseudomonadati</taxon>
        <taxon>Bacteroidota</taxon>
        <taxon>Flavobacteriia</taxon>
        <taxon>Flavobacteriales</taxon>
        <taxon>Flavobacteriaceae</taxon>
        <taxon>Flavobacterium</taxon>
    </lineage>
</organism>
<dbReference type="PROSITE" id="PS50846">
    <property type="entry name" value="HMA_2"/>
    <property type="match status" value="1"/>
</dbReference>
<proteinExistence type="predicted"/>
<keyword evidence="1" id="KW-0479">Metal-binding</keyword>
<dbReference type="InterPro" id="IPR036163">
    <property type="entry name" value="HMA_dom_sf"/>
</dbReference>
<dbReference type="Proteomes" id="UP000248840">
    <property type="component" value="Unassembled WGS sequence"/>
</dbReference>
<dbReference type="InterPro" id="IPR006121">
    <property type="entry name" value="HMA_dom"/>
</dbReference>
<dbReference type="RefSeq" id="WP_112112979.1">
    <property type="nucleotide sequence ID" value="NZ_QLSZ01000005.1"/>
</dbReference>
<dbReference type="Gene3D" id="3.30.70.100">
    <property type="match status" value="1"/>
</dbReference>
<comment type="caution">
    <text evidence="3">The sequence shown here is derived from an EMBL/GenBank/DDBJ whole genome shotgun (WGS) entry which is preliminary data.</text>
</comment>
<dbReference type="AlphaFoldDB" id="A0A328YFW4"/>
<evidence type="ECO:0000259" key="2">
    <source>
        <dbReference type="PROSITE" id="PS50846"/>
    </source>
</evidence>
<dbReference type="GO" id="GO:0046872">
    <property type="term" value="F:metal ion binding"/>
    <property type="evidence" value="ECO:0007669"/>
    <property type="project" value="UniProtKB-KW"/>
</dbReference>
<dbReference type="EMBL" id="QLSZ01000005">
    <property type="protein sequence ID" value="RAR72490.1"/>
    <property type="molecule type" value="Genomic_DNA"/>
</dbReference>
<sequence>MKSVNIAAGLFFIGVLLTSCHNNSKNSENQLSKNGNEVVVSPQKVTFTIDGMTCPEGCAKTIQNKLSELKGVTSATVDFDKKLAIVSFDADKISKDSLVQSVENTGDGQTYKVSNILVK</sequence>
<keyword evidence="4" id="KW-1185">Reference proteome</keyword>
<dbReference type="PROSITE" id="PS51257">
    <property type="entry name" value="PROKAR_LIPOPROTEIN"/>
    <property type="match status" value="1"/>
</dbReference>
<evidence type="ECO:0000256" key="1">
    <source>
        <dbReference type="ARBA" id="ARBA00022723"/>
    </source>
</evidence>
<dbReference type="OrthoDB" id="1178902at2"/>
<evidence type="ECO:0000313" key="3">
    <source>
        <dbReference type="EMBL" id="RAR72490.1"/>
    </source>
</evidence>
<accession>A0A328YFW4</accession>
<dbReference type="Pfam" id="PF00403">
    <property type="entry name" value="HMA"/>
    <property type="match status" value="1"/>
</dbReference>